<evidence type="ECO:0000256" key="5">
    <source>
        <dbReference type="HAMAP-Rule" id="MF_00362"/>
    </source>
</evidence>
<accession>A0A1M6FEI8</accession>
<dbReference type="EMBL" id="FQXU01000028">
    <property type="protein sequence ID" value="SHI96059.1"/>
    <property type="molecule type" value="Genomic_DNA"/>
</dbReference>
<evidence type="ECO:0000313" key="7">
    <source>
        <dbReference type="Proteomes" id="UP000184241"/>
    </source>
</evidence>
<evidence type="ECO:0000256" key="1">
    <source>
        <dbReference type="ARBA" id="ARBA00008889"/>
    </source>
</evidence>
<name>A0A1M6FEI8_9CLOT</name>
<dbReference type="Gene3D" id="6.10.250.290">
    <property type="match status" value="1"/>
</dbReference>
<dbReference type="PANTHER" id="PTHR11560">
    <property type="entry name" value="39S RIBOSOMAL PROTEIN L10, MITOCHONDRIAL"/>
    <property type="match status" value="1"/>
</dbReference>
<keyword evidence="5" id="KW-0699">rRNA-binding</keyword>
<dbReference type="GO" id="GO:1990904">
    <property type="term" value="C:ribonucleoprotein complex"/>
    <property type="evidence" value="ECO:0007669"/>
    <property type="project" value="UniProtKB-KW"/>
</dbReference>
<evidence type="ECO:0000313" key="6">
    <source>
        <dbReference type="EMBL" id="SHI96059.1"/>
    </source>
</evidence>
<dbReference type="SUPFAM" id="SSF160369">
    <property type="entry name" value="Ribosomal protein L10-like"/>
    <property type="match status" value="1"/>
</dbReference>
<reference evidence="6 7" key="1">
    <citation type="submission" date="2016-11" db="EMBL/GenBank/DDBJ databases">
        <authorList>
            <person name="Jaros S."/>
            <person name="Januszkiewicz K."/>
            <person name="Wedrychowicz H."/>
        </authorList>
    </citation>
    <scope>NUCLEOTIDE SEQUENCE [LARGE SCALE GENOMIC DNA]</scope>
    <source>
        <strain evidence="6 7">DSM 6191</strain>
    </source>
</reference>
<dbReference type="InterPro" id="IPR047865">
    <property type="entry name" value="Ribosomal_uL10_bac_type"/>
</dbReference>
<dbReference type="HAMAP" id="MF_00362">
    <property type="entry name" value="Ribosomal_uL10"/>
    <property type="match status" value="1"/>
</dbReference>
<keyword evidence="3 5" id="KW-0687">Ribonucleoprotein</keyword>
<evidence type="ECO:0000256" key="3">
    <source>
        <dbReference type="ARBA" id="ARBA00023274"/>
    </source>
</evidence>
<keyword evidence="5" id="KW-0694">RNA-binding</keyword>
<dbReference type="Gene3D" id="3.30.70.1730">
    <property type="match status" value="1"/>
</dbReference>
<comment type="subunit">
    <text evidence="5">Part of the ribosomal stalk of the 50S ribosomal subunit. The N-terminus interacts with L11 and the large rRNA to form the base of the stalk. The C-terminus forms an elongated spine to which L12 dimers bind in a sequential fashion forming a multimeric L10(L12)X complex.</text>
</comment>
<comment type="function">
    <text evidence="5">Forms part of the ribosomal stalk, playing a central role in the interaction of the ribosome with GTP-bound translation factors.</text>
</comment>
<evidence type="ECO:0000256" key="2">
    <source>
        <dbReference type="ARBA" id="ARBA00022980"/>
    </source>
</evidence>
<organism evidence="6 7">
    <name type="scientific">Clostridium intestinale DSM 6191</name>
    <dbReference type="NCBI Taxonomy" id="1121320"/>
    <lineage>
        <taxon>Bacteria</taxon>
        <taxon>Bacillati</taxon>
        <taxon>Bacillota</taxon>
        <taxon>Clostridia</taxon>
        <taxon>Eubacteriales</taxon>
        <taxon>Clostridiaceae</taxon>
        <taxon>Clostridium</taxon>
    </lineage>
</organism>
<comment type="similarity">
    <text evidence="1 5">Belongs to the universal ribosomal protein uL10 family.</text>
</comment>
<dbReference type="GO" id="GO:0006412">
    <property type="term" value="P:translation"/>
    <property type="evidence" value="ECO:0007669"/>
    <property type="project" value="UniProtKB-UniRule"/>
</dbReference>
<dbReference type="GO" id="GO:0070180">
    <property type="term" value="F:large ribosomal subunit rRNA binding"/>
    <property type="evidence" value="ECO:0007669"/>
    <property type="project" value="UniProtKB-UniRule"/>
</dbReference>
<dbReference type="InterPro" id="IPR043141">
    <property type="entry name" value="Ribosomal_uL10-like_sf"/>
</dbReference>
<dbReference type="Pfam" id="PF00466">
    <property type="entry name" value="Ribosomal_L10"/>
    <property type="match status" value="1"/>
</dbReference>
<gene>
    <name evidence="5" type="primary">rplJ</name>
    <name evidence="6" type="ORF">SAMN02745941_04623</name>
</gene>
<evidence type="ECO:0000256" key="4">
    <source>
        <dbReference type="ARBA" id="ARBA00035202"/>
    </source>
</evidence>
<dbReference type="AlphaFoldDB" id="A0A1M6FEI8"/>
<dbReference type="InterPro" id="IPR001790">
    <property type="entry name" value="Ribosomal_uL10"/>
</dbReference>
<dbReference type="CDD" id="cd05797">
    <property type="entry name" value="Ribosomal_L10"/>
    <property type="match status" value="1"/>
</dbReference>
<dbReference type="Proteomes" id="UP000184241">
    <property type="component" value="Unassembled WGS sequence"/>
</dbReference>
<dbReference type="InterPro" id="IPR022973">
    <property type="entry name" value="Ribosomal_uL10_bac"/>
</dbReference>
<dbReference type="GO" id="GO:0005840">
    <property type="term" value="C:ribosome"/>
    <property type="evidence" value="ECO:0007669"/>
    <property type="project" value="UniProtKB-KW"/>
</dbReference>
<dbReference type="RefSeq" id="WP_021800145.1">
    <property type="nucleotide sequence ID" value="NZ_FQXU01000028.1"/>
</dbReference>
<dbReference type="NCBIfam" id="NF000955">
    <property type="entry name" value="PRK00099.1-1"/>
    <property type="match status" value="1"/>
</dbReference>
<protein>
    <recommendedName>
        <fullName evidence="4 5">Large ribosomal subunit protein uL10</fullName>
    </recommendedName>
</protein>
<keyword evidence="2 5" id="KW-0689">Ribosomal protein</keyword>
<proteinExistence type="inferred from homology"/>
<sequence>MVNKNRQLKEAKVAEIKEKLEKAQSVVLTSYQGLTVEEDTQLRKTLREAGIEYKVYKNTLVTLAAKELGHEGIVPFLEGPVSIAFGYEDVTAPARILSDFAKTHKKLELKAGIVSGEVYDAEKVKQLAAIPPKEVLIAKLLGSFKAPLSNLAYLLNAIKEKKESESAE</sequence>